<comment type="catalytic activity">
    <reaction evidence="7">
        <text>a UDP-3-O-[(3R)-3-hydroxyacyl]-alpha-D-glucosamine + a (3R)-hydroxyacyl-[ACP] = a UDP-2-N,3-O-bis[(3R)-3-hydroxyacyl]-alpha-D-glucosamine + holo-[ACP] + H(+)</text>
        <dbReference type="Rhea" id="RHEA:53836"/>
        <dbReference type="Rhea" id="RHEA-COMP:9685"/>
        <dbReference type="Rhea" id="RHEA-COMP:9945"/>
        <dbReference type="ChEBI" id="CHEBI:15378"/>
        <dbReference type="ChEBI" id="CHEBI:64479"/>
        <dbReference type="ChEBI" id="CHEBI:78827"/>
        <dbReference type="ChEBI" id="CHEBI:137740"/>
        <dbReference type="ChEBI" id="CHEBI:137748"/>
        <dbReference type="EC" id="2.3.1.191"/>
    </reaction>
</comment>
<dbReference type="InterPro" id="IPR007691">
    <property type="entry name" value="LpxD"/>
</dbReference>
<dbReference type="GO" id="GO:0009245">
    <property type="term" value="P:lipid A biosynthetic process"/>
    <property type="evidence" value="ECO:0007669"/>
    <property type="project" value="UniProtKB-UniRule"/>
</dbReference>
<gene>
    <name evidence="7 10" type="primary">lpxD</name>
    <name evidence="10" type="ORF">DCF15_07595</name>
</gene>
<dbReference type="GO" id="GO:0016020">
    <property type="term" value="C:membrane"/>
    <property type="evidence" value="ECO:0007669"/>
    <property type="project" value="GOC"/>
</dbReference>
<evidence type="ECO:0000313" key="11">
    <source>
        <dbReference type="Proteomes" id="UP000249794"/>
    </source>
</evidence>
<dbReference type="UniPathway" id="UPA00973"/>
<dbReference type="PANTHER" id="PTHR43378">
    <property type="entry name" value="UDP-3-O-ACYLGLUCOSAMINE N-ACYLTRANSFERASE"/>
    <property type="match status" value="1"/>
</dbReference>
<evidence type="ECO:0000256" key="1">
    <source>
        <dbReference type="ARBA" id="ARBA00022516"/>
    </source>
</evidence>
<feature type="region of interest" description="Disordered" evidence="8">
    <location>
        <begin position="339"/>
        <end position="358"/>
    </location>
</feature>
<feature type="compositionally biased region" description="Polar residues" evidence="8">
    <location>
        <begin position="349"/>
        <end position="358"/>
    </location>
</feature>
<dbReference type="AlphaFoldDB" id="A0A2W4XM00"/>
<dbReference type="Pfam" id="PF04613">
    <property type="entry name" value="LpxD"/>
    <property type="match status" value="1"/>
</dbReference>
<organism evidence="10 11">
    <name type="scientific">Phormidesmis priestleyi</name>
    <dbReference type="NCBI Taxonomy" id="268141"/>
    <lineage>
        <taxon>Bacteria</taxon>
        <taxon>Bacillati</taxon>
        <taxon>Cyanobacteriota</taxon>
        <taxon>Cyanophyceae</taxon>
        <taxon>Leptolyngbyales</taxon>
        <taxon>Leptolyngbyaceae</taxon>
        <taxon>Phormidesmis</taxon>
    </lineage>
</organism>
<dbReference type="NCBIfam" id="NF002060">
    <property type="entry name" value="PRK00892.1"/>
    <property type="match status" value="1"/>
</dbReference>
<dbReference type="InterPro" id="IPR011004">
    <property type="entry name" value="Trimer_LpxA-like_sf"/>
</dbReference>
<evidence type="ECO:0000256" key="3">
    <source>
        <dbReference type="ARBA" id="ARBA00022679"/>
    </source>
</evidence>
<keyword evidence="5 7" id="KW-0443">Lipid metabolism</keyword>
<comment type="caution">
    <text evidence="10">The sequence shown here is derived from an EMBL/GenBank/DDBJ whole genome shotgun (WGS) entry which is preliminary data.</text>
</comment>
<dbReference type="GO" id="GO:0031470">
    <property type="term" value="C:carboxysome"/>
    <property type="evidence" value="ECO:0007669"/>
    <property type="project" value="UniProtKB-ARBA"/>
</dbReference>
<evidence type="ECO:0000256" key="8">
    <source>
        <dbReference type="SAM" id="MobiDB-lite"/>
    </source>
</evidence>
<dbReference type="CDD" id="cd03352">
    <property type="entry name" value="LbH_LpxD"/>
    <property type="match status" value="1"/>
</dbReference>
<evidence type="ECO:0000259" key="9">
    <source>
        <dbReference type="Pfam" id="PF04613"/>
    </source>
</evidence>
<dbReference type="GO" id="GO:0016410">
    <property type="term" value="F:N-acyltransferase activity"/>
    <property type="evidence" value="ECO:0007669"/>
    <property type="project" value="InterPro"/>
</dbReference>
<dbReference type="InterPro" id="IPR001451">
    <property type="entry name" value="Hexapep"/>
</dbReference>
<dbReference type="Proteomes" id="UP000249794">
    <property type="component" value="Unassembled WGS sequence"/>
</dbReference>
<comment type="pathway">
    <text evidence="7">Bacterial outer membrane biogenesis; LPS lipid A biosynthesis.</text>
</comment>
<dbReference type="EMBL" id="QBMP01000057">
    <property type="protein sequence ID" value="PZO57157.1"/>
    <property type="molecule type" value="Genomic_DNA"/>
</dbReference>
<comment type="function">
    <text evidence="7">Catalyzes the N-acylation of UDP-3-O-acylglucosamine using 3-hydroxyacyl-ACP as the acyl donor. Is involved in the biosynthesis of lipid A, a phosphorylated glycolipid that anchors the lipopolysaccharide to the outer membrane of the cell.</text>
</comment>
<protein>
    <recommendedName>
        <fullName evidence="7">UDP-3-O-acylglucosamine N-acyltransferase</fullName>
        <ecNumber evidence="7">2.3.1.191</ecNumber>
    </recommendedName>
</protein>
<evidence type="ECO:0000256" key="5">
    <source>
        <dbReference type="ARBA" id="ARBA00023098"/>
    </source>
</evidence>
<dbReference type="Pfam" id="PF00132">
    <property type="entry name" value="Hexapep"/>
    <property type="match status" value="2"/>
</dbReference>
<sequence>MKFSQIVAALGDQVTASSLGTDPDIQSLAAIQEADETALSYVEGPKFADYVATTQAGALVLPTDERLQAKATARNLPWVSVKNPRLIFARAIALFYRPFQLPPGIHPTAVIDPSAEIGEDVAIGAHVVVQAGVKVGDRACLHPNVVIYPGVSIGAGTVLHANCVIHERSQIGANCVIHSGAAIGSEGFGFVPTATGWEKMHQSGVTILEDGVEIGCNSAVDRPAVGETRIGRNTKIDNMVHIAHGCKVGEAVAMAAQVGMAGGVTIGNRVILAGQVGIANQAHVGDGAIASAKAGIHHNVAAGTTVSGMPAIPHKLYLRCSALLKRLPDMSKSIKQLQKQIGSDEADSELSNKLSNKP</sequence>
<dbReference type="PANTHER" id="PTHR43378:SF2">
    <property type="entry name" value="UDP-3-O-ACYLGLUCOSAMINE N-ACYLTRANSFERASE 1, MITOCHONDRIAL-RELATED"/>
    <property type="match status" value="1"/>
</dbReference>
<keyword evidence="4 7" id="KW-0677">Repeat</keyword>
<accession>A0A2W4XM00</accession>
<evidence type="ECO:0000313" key="10">
    <source>
        <dbReference type="EMBL" id="PZO57157.1"/>
    </source>
</evidence>
<dbReference type="InterPro" id="IPR020573">
    <property type="entry name" value="UDP_GlcNAc_AcTrfase_non-rep"/>
</dbReference>
<evidence type="ECO:0000256" key="7">
    <source>
        <dbReference type="HAMAP-Rule" id="MF_00523"/>
    </source>
</evidence>
<feature type="active site" description="Proton acceptor" evidence="7">
    <location>
        <position position="244"/>
    </location>
</feature>
<dbReference type="NCBIfam" id="TIGR01853">
    <property type="entry name" value="lipid_A_lpxD"/>
    <property type="match status" value="1"/>
</dbReference>
<keyword evidence="1 7" id="KW-0444">Lipid biosynthesis</keyword>
<comment type="similarity">
    <text evidence="7">Belongs to the transferase hexapeptide repeat family. LpxD subfamily.</text>
</comment>
<reference evidence="10 11" key="2">
    <citation type="submission" date="2018-06" db="EMBL/GenBank/DDBJ databases">
        <title>Metagenomic assembly of (sub)arctic Cyanobacteria and their associated microbiome from non-axenic cultures.</title>
        <authorList>
            <person name="Baurain D."/>
        </authorList>
    </citation>
    <scope>NUCLEOTIDE SEQUENCE [LARGE SCALE GENOMIC DNA]</scope>
    <source>
        <strain evidence="10">ULC027bin1</strain>
    </source>
</reference>
<dbReference type="SUPFAM" id="SSF51161">
    <property type="entry name" value="Trimeric LpxA-like enzymes"/>
    <property type="match status" value="1"/>
</dbReference>
<keyword evidence="3 7" id="KW-0808">Transferase</keyword>
<dbReference type="Gene3D" id="2.160.10.10">
    <property type="entry name" value="Hexapeptide repeat proteins"/>
    <property type="match status" value="1"/>
</dbReference>
<dbReference type="EC" id="2.3.1.191" evidence="7"/>
<proteinExistence type="inferred from homology"/>
<dbReference type="Gene3D" id="3.40.1390.10">
    <property type="entry name" value="MurE/MurF, N-terminal domain"/>
    <property type="match status" value="1"/>
</dbReference>
<reference evidence="11" key="1">
    <citation type="submission" date="2018-04" db="EMBL/GenBank/DDBJ databases">
        <authorList>
            <person name="Cornet L."/>
        </authorList>
    </citation>
    <scope>NUCLEOTIDE SEQUENCE [LARGE SCALE GENOMIC DNA]</scope>
</reference>
<evidence type="ECO:0000256" key="6">
    <source>
        <dbReference type="ARBA" id="ARBA00023315"/>
    </source>
</evidence>
<keyword evidence="6 7" id="KW-0012">Acyltransferase</keyword>
<evidence type="ECO:0000256" key="2">
    <source>
        <dbReference type="ARBA" id="ARBA00022556"/>
    </source>
</evidence>
<comment type="subunit">
    <text evidence="7">Homotrimer.</text>
</comment>
<evidence type="ECO:0000256" key="4">
    <source>
        <dbReference type="ARBA" id="ARBA00022737"/>
    </source>
</evidence>
<keyword evidence="2 7" id="KW-0441">Lipid A biosynthesis</keyword>
<dbReference type="HAMAP" id="MF_00523">
    <property type="entry name" value="LpxD"/>
    <property type="match status" value="1"/>
</dbReference>
<dbReference type="GO" id="GO:0043886">
    <property type="term" value="F:structural constituent of carboxysome shell"/>
    <property type="evidence" value="ECO:0007669"/>
    <property type="project" value="UniProtKB-ARBA"/>
</dbReference>
<feature type="domain" description="UDP-3-O-[3-hydroxymyristoyl] glucosamine N-acyltransferase non-repeat region" evidence="9">
    <location>
        <begin position="22"/>
        <end position="94"/>
    </location>
</feature>
<name>A0A2W4XM00_9CYAN</name>
<dbReference type="GO" id="GO:0103118">
    <property type="term" value="F:UDP-3-O-[(3R)-3-hydroxyacyl]-glucosamine N-acyltransferase activity"/>
    <property type="evidence" value="ECO:0007669"/>
    <property type="project" value="UniProtKB-EC"/>
</dbReference>